<dbReference type="AlphaFoldDB" id="A0A845S9T4"/>
<keyword evidence="4" id="KW-1185">Reference proteome</keyword>
<keyword evidence="1" id="KW-0472">Membrane</keyword>
<feature type="domain" description="VTT" evidence="2">
    <location>
        <begin position="24"/>
        <end position="143"/>
    </location>
</feature>
<feature type="transmembrane region" description="Helical" evidence="1">
    <location>
        <begin position="126"/>
        <end position="150"/>
    </location>
</feature>
<evidence type="ECO:0000256" key="1">
    <source>
        <dbReference type="SAM" id="Phobius"/>
    </source>
</evidence>
<evidence type="ECO:0000313" key="4">
    <source>
        <dbReference type="Proteomes" id="UP000461443"/>
    </source>
</evidence>
<protein>
    <submittedName>
        <fullName evidence="3">DedA family protein</fullName>
    </submittedName>
</protein>
<dbReference type="Pfam" id="PF09335">
    <property type="entry name" value="VTT_dom"/>
    <property type="match status" value="1"/>
</dbReference>
<keyword evidence="1" id="KW-0812">Transmembrane</keyword>
<dbReference type="PANTHER" id="PTHR42709:SF2">
    <property type="entry name" value="INNER MEMBRANE PROTEIN YOHD"/>
    <property type="match status" value="1"/>
</dbReference>
<organism evidence="3 4">
    <name type="scientific">Acerihabitans arboris</name>
    <dbReference type="NCBI Taxonomy" id="2691583"/>
    <lineage>
        <taxon>Bacteria</taxon>
        <taxon>Pseudomonadati</taxon>
        <taxon>Pseudomonadota</taxon>
        <taxon>Gammaproteobacteria</taxon>
        <taxon>Enterobacterales</taxon>
        <taxon>Pectobacteriaceae</taxon>
        <taxon>Acerihabitans</taxon>
    </lineage>
</organism>
<keyword evidence="1" id="KW-1133">Transmembrane helix</keyword>
<dbReference type="InterPro" id="IPR051311">
    <property type="entry name" value="DedA_domain"/>
</dbReference>
<sequence>MDITHFIANYGYWALFIGCLAEGETVTLLGGVAAHEGLLRYAAVVAVAALGGIAGDMALYFTGRRFGNRVLRRFKKAQPNIERANRLILKYPLWFVVGVRFMYGFRLIGPIMIGASRLDPKKFIPLNILGSILWALIFVSLGYVGGRIIAPWLQTVDHHLKYLFLLVALLALVWLLPRTIRYLLRRRRRRRS</sequence>
<dbReference type="InterPro" id="IPR032816">
    <property type="entry name" value="VTT_dom"/>
</dbReference>
<dbReference type="PANTHER" id="PTHR42709">
    <property type="entry name" value="ALKALINE PHOSPHATASE LIKE PROTEIN"/>
    <property type="match status" value="1"/>
</dbReference>
<reference evidence="3 4" key="1">
    <citation type="submission" date="2019-12" db="EMBL/GenBank/DDBJ databases">
        <authorList>
            <person name="Lee S.D."/>
        </authorList>
    </citation>
    <scope>NUCLEOTIDE SEQUENCE [LARGE SCALE GENOMIC DNA]</scope>
    <source>
        <strain evidence="3 4">SAP-6</strain>
    </source>
</reference>
<proteinExistence type="predicted"/>
<dbReference type="GO" id="GO:0005886">
    <property type="term" value="C:plasma membrane"/>
    <property type="evidence" value="ECO:0007669"/>
    <property type="project" value="TreeGrafter"/>
</dbReference>
<evidence type="ECO:0000259" key="2">
    <source>
        <dbReference type="Pfam" id="PF09335"/>
    </source>
</evidence>
<feature type="transmembrane region" description="Helical" evidence="1">
    <location>
        <begin position="12"/>
        <end position="34"/>
    </location>
</feature>
<feature type="transmembrane region" description="Helical" evidence="1">
    <location>
        <begin position="41"/>
        <end position="61"/>
    </location>
</feature>
<accession>A0A845S9T4</accession>
<dbReference type="RefSeq" id="WP_162364170.1">
    <property type="nucleotide sequence ID" value="NZ_WUBS01000001.1"/>
</dbReference>
<reference evidence="3 4" key="2">
    <citation type="submission" date="2020-02" db="EMBL/GenBank/DDBJ databases">
        <title>The new genus of Enterobacteriales.</title>
        <authorList>
            <person name="Kim I.S."/>
        </authorList>
    </citation>
    <scope>NUCLEOTIDE SEQUENCE [LARGE SCALE GENOMIC DNA]</scope>
    <source>
        <strain evidence="3 4">SAP-6</strain>
    </source>
</reference>
<name>A0A845S9T4_9GAMM</name>
<feature type="transmembrane region" description="Helical" evidence="1">
    <location>
        <begin position="93"/>
        <end position="114"/>
    </location>
</feature>
<dbReference type="EMBL" id="WUBS01000001">
    <property type="protein sequence ID" value="NDL61500.1"/>
    <property type="molecule type" value="Genomic_DNA"/>
</dbReference>
<gene>
    <name evidence="3" type="ORF">GRH90_01795</name>
</gene>
<feature type="transmembrane region" description="Helical" evidence="1">
    <location>
        <begin position="162"/>
        <end position="184"/>
    </location>
</feature>
<comment type="caution">
    <text evidence="3">The sequence shown here is derived from an EMBL/GenBank/DDBJ whole genome shotgun (WGS) entry which is preliminary data.</text>
</comment>
<evidence type="ECO:0000313" key="3">
    <source>
        <dbReference type="EMBL" id="NDL61500.1"/>
    </source>
</evidence>
<dbReference type="Proteomes" id="UP000461443">
    <property type="component" value="Unassembled WGS sequence"/>
</dbReference>